<dbReference type="Proteomes" id="UP001205311">
    <property type="component" value="Unassembled WGS sequence"/>
</dbReference>
<keyword evidence="4 6" id="KW-0067">ATP-binding</keyword>
<evidence type="ECO:0000256" key="4">
    <source>
        <dbReference type="ARBA" id="ARBA00022840"/>
    </source>
</evidence>
<feature type="domain" description="ABC transporter" evidence="5">
    <location>
        <begin position="6"/>
        <end position="257"/>
    </location>
</feature>
<dbReference type="GO" id="GO:0005524">
    <property type="term" value="F:ATP binding"/>
    <property type="evidence" value="ECO:0007669"/>
    <property type="project" value="UniProtKB-KW"/>
</dbReference>
<sequence length="333" mass="37386">MSEAVLEVRDVTRHYQKRRPGRPWQKDVVRAVDGIDLTLYRGEALGVVGESGCGKSTLAKLLVALEKPTSGEIRYRGKDINAVRGADWNTMRRNIQLLFQDPYASLDPRKTVANIVGEPFRIHRDLVPKHRIRDRVRELLDMVGLDPDHLDRYPHEFSGGQRQRIGIARGIALNPEILVCDEPVSALDVSVRAQVINLLTELRRELGLTIVFIAHDLDVVRHFSDRVITMYLGRIVEEGPCDAVYDRPSHPYTRALLSAAPRPDFDRPAVGRILLEGDPPSPINPPSGCSFHTRCWMARPECAQQVPPPFDLGDGHTARCLFADEVATANPHR</sequence>
<evidence type="ECO:0000256" key="3">
    <source>
        <dbReference type="ARBA" id="ARBA00022741"/>
    </source>
</evidence>
<name>A0ABT1HRU8_STRSD</name>
<dbReference type="PROSITE" id="PS50893">
    <property type="entry name" value="ABC_TRANSPORTER_2"/>
    <property type="match status" value="1"/>
</dbReference>
<dbReference type="PANTHER" id="PTHR43776">
    <property type="entry name" value="TRANSPORT ATP-BINDING PROTEIN"/>
    <property type="match status" value="1"/>
</dbReference>
<protein>
    <submittedName>
        <fullName evidence="6">Oligopeptide transport system ATP-binding protein</fullName>
    </submittedName>
</protein>
<organism evidence="6 7">
    <name type="scientific">Streptoalloteichus tenebrarius (strain ATCC 17920 / DSM 40477 / JCM 4838 / CBS 697.72 / NBRC 16177 / NCIMB 11028 / NRRL B-12390 / A12253. 1 / ISP 5477)</name>
    <name type="common">Streptomyces tenebrarius</name>
    <dbReference type="NCBI Taxonomy" id="1933"/>
    <lineage>
        <taxon>Bacteria</taxon>
        <taxon>Bacillati</taxon>
        <taxon>Actinomycetota</taxon>
        <taxon>Actinomycetes</taxon>
        <taxon>Pseudonocardiales</taxon>
        <taxon>Pseudonocardiaceae</taxon>
        <taxon>Streptoalloteichus</taxon>
    </lineage>
</organism>
<dbReference type="InterPro" id="IPR013563">
    <property type="entry name" value="Oligopep_ABC_C"/>
</dbReference>
<dbReference type="InterPro" id="IPR003593">
    <property type="entry name" value="AAA+_ATPase"/>
</dbReference>
<evidence type="ECO:0000259" key="5">
    <source>
        <dbReference type="PROSITE" id="PS50893"/>
    </source>
</evidence>
<keyword evidence="7" id="KW-1185">Reference proteome</keyword>
<dbReference type="InterPro" id="IPR017871">
    <property type="entry name" value="ABC_transporter-like_CS"/>
</dbReference>
<dbReference type="InterPro" id="IPR050319">
    <property type="entry name" value="ABC_transp_ATP-bind"/>
</dbReference>
<dbReference type="InterPro" id="IPR027417">
    <property type="entry name" value="P-loop_NTPase"/>
</dbReference>
<proteinExistence type="inferred from homology"/>
<dbReference type="Gene3D" id="3.40.50.300">
    <property type="entry name" value="P-loop containing nucleotide triphosphate hydrolases"/>
    <property type="match status" value="1"/>
</dbReference>
<reference evidence="6 7" key="1">
    <citation type="submission" date="2022-06" db="EMBL/GenBank/DDBJ databases">
        <title>Genomic Encyclopedia of Archaeal and Bacterial Type Strains, Phase II (KMG-II): from individual species to whole genera.</title>
        <authorList>
            <person name="Goeker M."/>
        </authorList>
    </citation>
    <scope>NUCLEOTIDE SEQUENCE [LARGE SCALE GENOMIC DNA]</scope>
    <source>
        <strain evidence="6 7">DSM 40477</strain>
    </source>
</reference>
<dbReference type="PROSITE" id="PS00211">
    <property type="entry name" value="ABC_TRANSPORTER_1"/>
    <property type="match status" value="1"/>
</dbReference>
<dbReference type="InterPro" id="IPR003439">
    <property type="entry name" value="ABC_transporter-like_ATP-bd"/>
</dbReference>
<dbReference type="EMBL" id="JAMTCP010000007">
    <property type="protein sequence ID" value="MCP2258249.1"/>
    <property type="molecule type" value="Genomic_DNA"/>
</dbReference>
<gene>
    <name evidence="6" type="ORF">LX15_001943</name>
</gene>
<dbReference type="Pfam" id="PF00005">
    <property type="entry name" value="ABC_tran"/>
    <property type="match status" value="1"/>
</dbReference>
<dbReference type="RefSeq" id="WP_253669179.1">
    <property type="nucleotide sequence ID" value="NZ_JAMTCP010000007.1"/>
</dbReference>
<dbReference type="CDD" id="cd03257">
    <property type="entry name" value="ABC_NikE_OppD_transporters"/>
    <property type="match status" value="1"/>
</dbReference>
<comment type="similarity">
    <text evidence="1">Belongs to the ABC transporter superfamily.</text>
</comment>
<dbReference type="NCBIfam" id="TIGR01727">
    <property type="entry name" value="oligo_HPY"/>
    <property type="match status" value="1"/>
</dbReference>
<evidence type="ECO:0000313" key="6">
    <source>
        <dbReference type="EMBL" id="MCP2258249.1"/>
    </source>
</evidence>
<dbReference type="PANTHER" id="PTHR43776:SF7">
    <property type="entry name" value="D,D-DIPEPTIDE TRANSPORT ATP-BINDING PROTEIN DDPF-RELATED"/>
    <property type="match status" value="1"/>
</dbReference>
<keyword evidence="2" id="KW-0813">Transport</keyword>
<evidence type="ECO:0000313" key="7">
    <source>
        <dbReference type="Proteomes" id="UP001205311"/>
    </source>
</evidence>
<comment type="caution">
    <text evidence="6">The sequence shown here is derived from an EMBL/GenBank/DDBJ whole genome shotgun (WGS) entry which is preliminary data.</text>
</comment>
<keyword evidence="3" id="KW-0547">Nucleotide-binding</keyword>
<dbReference type="SMART" id="SM00382">
    <property type="entry name" value="AAA"/>
    <property type="match status" value="1"/>
</dbReference>
<evidence type="ECO:0000256" key="1">
    <source>
        <dbReference type="ARBA" id="ARBA00005417"/>
    </source>
</evidence>
<dbReference type="SUPFAM" id="SSF52540">
    <property type="entry name" value="P-loop containing nucleoside triphosphate hydrolases"/>
    <property type="match status" value="1"/>
</dbReference>
<accession>A0ABT1HRU8</accession>
<dbReference type="Pfam" id="PF08352">
    <property type="entry name" value="oligo_HPY"/>
    <property type="match status" value="1"/>
</dbReference>
<evidence type="ECO:0000256" key="2">
    <source>
        <dbReference type="ARBA" id="ARBA00022448"/>
    </source>
</evidence>